<dbReference type="GO" id="GO:0006357">
    <property type="term" value="P:regulation of transcription by RNA polymerase II"/>
    <property type="evidence" value="ECO:0007669"/>
    <property type="project" value="InterPro"/>
</dbReference>
<dbReference type="HOGENOM" id="CLU_1134079_0_0_1"/>
<evidence type="ECO:0000313" key="1">
    <source>
        <dbReference type="EMBL" id="ESA03393.1"/>
    </source>
</evidence>
<proteinExistence type="predicted"/>
<dbReference type="eggNOG" id="ENOG502RXX8">
    <property type="taxonomic scope" value="Eukaryota"/>
</dbReference>
<dbReference type="VEuPathDB" id="FungiDB:RhiirFUN_013481"/>
<reference evidence="1" key="1">
    <citation type="submission" date="2013-07" db="EMBL/GenBank/DDBJ databases">
        <title>The genome of an arbuscular mycorrhizal fungus provides insights into the evolution of the oldest plant symbiosis.</title>
        <authorList>
            <consortium name="DOE Joint Genome Institute"/>
            <person name="Tisserant E."/>
            <person name="Malbreil M."/>
            <person name="Kuo A."/>
            <person name="Kohler A."/>
            <person name="Symeonidi A."/>
            <person name="Balestrini R."/>
            <person name="Charron P."/>
            <person name="Duensing N."/>
            <person name="Frei-dit-Frey N."/>
            <person name="Gianinazzi-Pearson V."/>
            <person name="Gilbert B."/>
            <person name="Handa Y."/>
            <person name="Hijri M."/>
            <person name="Kaul R."/>
            <person name="Kawaguchi M."/>
            <person name="Krajinski F."/>
            <person name="Lammers P."/>
            <person name="Lapierre D."/>
            <person name="Masclaux F.G."/>
            <person name="Murat C."/>
            <person name="Morin E."/>
            <person name="Ndikumana S."/>
            <person name="Pagni M."/>
            <person name="Petitpierre D."/>
            <person name="Requena N."/>
            <person name="Rosikiewicz P."/>
            <person name="Riley R."/>
            <person name="Saito K."/>
            <person name="San Clemente H."/>
            <person name="Shapiro H."/>
            <person name="van Tuinen D."/>
            <person name="Becard G."/>
            <person name="Bonfante P."/>
            <person name="Paszkowski U."/>
            <person name="Shachar-Hill Y."/>
            <person name="Young J.P."/>
            <person name="Sanders I.R."/>
            <person name="Henrissat B."/>
            <person name="Rensing S.A."/>
            <person name="Grigoriev I.V."/>
            <person name="Corradi N."/>
            <person name="Roux C."/>
            <person name="Martin F."/>
        </authorList>
    </citation>
    <scope>NUCLEOTIDE SEQUENCE</scope>
    <source>
        <strain evidence="1">DAOM 197198</strain>
    </source>
</reference>
<dbReference type="GO" id="GO:0005634">
    <property type="term" value="C:nucleus"/>
    <property type="evidence" value="ECO:0007669"/>
    <property type="project" value="InterPro"/>
</dbReference>
<dbReference type="Gene3D" id="3.30.160.60">
    <property type="entry name" value="Classic Zinc Finger"/>
    <property type="match status" value="1"/>
</dbReference>
<protein>
    <submittedName>
        <fullName evidence="1">Uncharacterized protein</fullName>
    </submittedName>
</protein>
<sequence>MLKRKRNYKNVSVYIRCNEYEDIFRVDDKVLFCNYCNVSVEWRQKSTVDNHCNSQKHISNMESHEEQNKAQQLTFVSTQVAADLKKQVIEDLIEAFAIADIPLEKVNSLFPFFKKHVKNGGSIPQALTLRQIYLPNVFERDTWRTLPRFAILKNLLDKTKEVFVNSPARRFFDPKYIYTGDISQKDIWQYNAIHEFANPPDELLREWGIYCGLGNNEVLGKIELNQYWLNKIMTVKIYLRNLSKN</sequence>
<dbReference type="AlphaFoldDB" id="U9TAP0"/>
<organism evidence="1">
    <name type="scientific">Rhizophagus irregularis (strain DAOM 181602 / DAOM 197198 / MUCL 43194)</name>
    <name type="common">Arbuscular mycorrhizal fungus</name>
    <name type="synonym">Glomus intraradices</name>
    <dbReference type="NCBI Taxonomy" id="747089"/>
    <lineage>
        <taxon>Eukaryota</taxon>
        <taxon>Fungi</taxon>
        <taxon>Fungi incertae sedis</taxon>
        <taxon>Mucoromycota</taxon>
        <taxon>Glomeromycotina</taxon>
        <taxon>Glomeromycetes</taxon>
        <taxon>Glomerales</taxon>
        <taxon>Glomeraceae</taxon>
        <taxon>Rhizophagus</taxon>
    </lineage>
</organism>
<accession>U9TAP0</accession>
<dbReference type="InterPro" id="IPR033375">
    <property type="entry name" value="Cggbp1"/>
</dbReference>
<dbReference type="PANTHER" id="PTHR32344:SF1">
    <property type="entry name" value="U1-TYPE DOMAIN-CONTAINING PROTEIN"/>
    <property type="match status" value="1"/>
</dbReference>
<name>U9TAP0_RHIID</name>
<dbReference type="PANTHER" id="PTHR32344">
    <property type="entry name" value="U1-TYPE DOMAIN-CONTAINING PROTEIN"/>
    <property type="match status" value="1"/>
</dbReference>
<gene>
    <name evidence="1" type="ORF">GLOINDRAFT_5592</name>
</gene>
<dbReference type="EMBL" id="KI295048">
    <property type="protein sequence ID" value="ESA03393.1"/>
    <property type="molecule type" value="Genomic_DNA"/>
</dbReference>
<dbReference type="GO" id="GO:0003690">
    <property type="term" value="F:double-stranded DNA binding"/>
    <property type="evidence" value="ECO:0007669"/>
    <property type="project" value="InterPro"/>
</dbReference>